<keyword evidence="2" id="KW-1185">Reference proteome</keyword>
<accession>A0A220U1A4</accession>
<reference evidence="1 2" key="1">
    <citation type="submission" date="2017-07" db="EMBL/GenBank/DDBJ databases">
        <title>Virgibacillus sp. LM2416.</title>
        <authorList>
            <person name="Tak E.J."/>
            <person name="Bae J.-W."/>
        </authorList>
    </citation>
    <scope>NUCLEOTIDE SEQUENCE [LARGE SCALE GENOMIC DNA]</scope>
    <source>
        <strain evidence="1 2">LM2416</strain>
    </source>
</reference>
<dbReference type="EMBL" id="CP022315">
    <property type="protein sequence ID" value="ASK61815.1"/>
    <property type="molecule type" value="Genomic_DNA"/>
</dbReference>
<name>A0A220U1A4_9BACI</name>
<dbReference type="AlphaFoldDB" id="A0A220U1A4"/>
<proteinExistence type="predicted"/>
<dbReference type="OrthoDB" id="2059845at2"/>
<dbReference type="RefSeq" id="WP_089061075.1">
    <property type="nucleotide sequence ID" value="NZ_CP022315.1"/>
</dbReference>
<evidence type="ECO:0000313" key="2">
    <source>
        <dbReference type="Proteomes" id="UP000198312"/>
    </source>
</evidence>
<dbReference type="Proteomes" id="UP000198312">
    <property type="component" value="Chromosome"/>
</dbReference>
<evidence type="ECO:0000313" key="1">
    <source>
        <dbReference type="EMBL" id="ASK61815.1"/>
    </source>
</evidence>
<sequence>MRFYIASSFKNKEMVTYVAQKLILKGFSHTYNWTMNQRAVEPTTLKAIGEQEKQAVQNSDIFILLHPAGKSSHVELGIALDLGKPIYIYSAEEIDLATASTFYFVEGVNRISGDIDDFITLIGAV</sequence>
<dbReference type="SUPFAM" id="SSF52309">
    <property type="entry name" value="N-(deoxy)ribosyltransferase-like"/>
    <property type="match status" value="1"/>
</dbReference>
<dbReference type="KEGG" id="vil:CFK37_06415"/>
<organism evidence="1 2">
    <name type="scientific">Virgibacillus phasianinus</name>
    <dbReference type="NCBI Taxonomy" id="2017483"/>
    <lineage>
        <taxon>Bacteria</taxon>
        <taxon>Bacillati</taxon>
        <taxon>Bacillota</taxon>
        <taxon>Bacilli</taxon>
        <taxon>Bacillales</taxon>
        <taxon>Bacillaceae</taxon>
        <taxon>Virgibacillus</taxon>
    </lineage>
</organism>
<gene>
    <name evidence="1" type="ORF">CFK37_06415</name>
</gene>
<protein>
    <submittedName>
        <fullName evidence="1">Group-specific protein</fullName>
    </submittedName>
</protein>
<dbReference type="Gene3D" id="3.40.50.450">
    <property type="match status" value="1"/>
</dbReference>